<proteinExistence type="predicted"/>
<gene>
    <name evidence="1" type="ORF">NITINOP_1487</name>
</gene>
<accession>A0A0S4KTJ8</accession>
<organism evidence="1 2">
    <name type="scientific">Candidatus Nitrospira inopinata</name>
    <dbReference type="NCBI Taxonomy" id="1715989"/>
    <lineage>
        <taxon>Bacteria</taxon>
        <taxon>Pseudomonadati</taxon>
        <taxon>Nitrospirota</taxon>
        <taxon>Nitrospiria</taxon>
        <taxon>Nitrospirales</taxon>
        <taxon>Nitrospiraceae</taxon>
        <taxon>Nitrospira</taxon>
    </lineage>
</organism>
<protein>
    <submittedName>
        <fullName evidence="1">Uncharacterized protein</fullName>
    </submittedName>
</protein>
<dbReference type="RefSeq" id="WP_062484482.1">
    <property type="nucleotide sequence ID" value="NZ_LN885086.1"/>
</dbReference>
<dbReference type="OrthoDB" id="3696282at2"/>
<dbReference type="AlphaFoldDB" id="A0A0S4KTJ8"/>
<name>A0A0S4KTJ8_9BACT</name>
<dbReference type="EMBL" id="LN885086">
    <property type="protein sequence ID" value="CUQ66462.1"/>
    <property type="molecule type" value="Genomic_DNA"/>
</dbReference>
<keyword evidence="2" id="KW-1185">Reference proteome</keyword>
<sequence length="85" mass="9579">MRVGVQFTGTVPGGATRRWFTHSWPQAWHVVWYVVSTSPIVTGGPQIEWSVAVERASSTHITYWITIKNLTPNPVNIEARYAVLN</sequence>
<evidence type="ECO:0000313" key="2">
    <source>
        <dbReference type="Proteomes" id="UP000066284"/>
    </source>
</evidence>
<evidence type="ECO:0000313" key="1">
    <source>
        <dbReference type="EMBL" id="CUQ66462.1"/>
    </source>
</evidence>
<reference evidence="2" key="1">
    <citation type="submission" date="2015-09" db="EMBL/GenBank/DDBJ databases">
        <authorList>
            <person name="Daims H."/>
        </authorList>
    </citation>
    <scope>NUCLEOTIDE SEQUENCE [LARGE SCALE GENOMIC DNA]</scope>
</reference>
<dbReference type="Proteomes" id="UP000066284">
    <property type="component" value="Chromosome 1"/>
</dbReference>
<dbReference type="STRING" id="1715989.NITINOP_1487"/>
<dbReference type="KEGG" id="nio:NITINOP_1487"/>